<comment type="catalytic activity">
    <reaction evidence="8">
        <text>L-seryl-[protein] + ATP = O-phospho-L-seryl-[protein] + ADP + H(+)</text>
        <dbReference type="Rhea" id="RHEA:17989"/>
        <dbReference type="Rhea" id="RHEA-COMP:9863"/>
        <dbReference type="Rhea" id="RHEA-COMP:11604"/>
        <dbReference type="ChEBI" id="CHEBI:15378"/>
        <dbReference type="ChEBI" id="CHEBI:29999"/>
        <dbReference type="ChEBI" id="CHEBI:30616"/>
        <dbReference type="ChEBI" id="CHEBI:83421"/>
        <dbReference type="ChEBI" id="CHEBI:456216"/>
        <dbReference type="EC" id="2.7.11.1"/>
    </reaction>
</comment>
<dbReference type="AlphaFoldDB" id="A0AA88GSY3"/>
<evidence type="ECO:0000256" key="4">
    <source>
        <dbReference type="ARBA" id="ARBA00022741"/>
    </source>
</evidence>
<evidence type="ECO:0000259" key="9">
    <source>
        <dbReference type="PROSITE" id="PS50011"/>
    </source>
</evidence>
<dbReference type="InterPro" id="IPR051681">
    <property type="entry name" value="Ser/Thr_Kinases-Pseudokinases"/>
</dbReference>
<dbReference type="InterPro" id="IPR001245">
    <property type="entry name" value="Ser-Thr/Tyr_kinase_cat_dom"/>
</dbReference>
<keyword evidence="3" id="KW-0808">Transferase</keyword>
<dbReference type="SUPFAM" id="SSF56112">
    <property type="entry name" value="Protein kinase-like (PK-like)"/>
    <property type="match status" value="1"/>
</dbReference>
<evidence type="ECO:0000313" key="11">
    <source>
        <dbReference type="Proteomes" id="UP000816034"/>
    </source>
</evidence>
<reference evidence="10 11" key="1">
    <citation type="journal article" date="2018" name="BMC Genomics">
        <title>The genome of Naegleria lovaniensis, the basis for a comparative approach to unravel pathogenicity factors of the human pathogenic amoeba N. fowleri.</title>
        <authorList>
            <person name="Liechti N."/>
            <person name="Schurch N."/>
            <person name="Bruggmann R."/>
            <person name="Wittwer M."/>
        </authorList>
    </citation>
    <scope>NUCLEOTIDE SEQUENCE [LARGE SCALE GENOMIC DNA]</scope>
    <source>
        <strain evidence="10 11">ATCC 30569</strain>
    </source>
</reference>
<organism evidence="10 11">
    <name type="scientific">Naegleria lovaniensis</name>
    <name type="common">Amoeba</name>
    <dbReference type="NCBI Taxonomy" id="51637"/>
    <lineage>
        <taxon>Eukaryota</taxon>
        <taxon>Discoba</taxon>
        <taxon>Heterolobosea</taxon>
        <taxon>Tetramitia</taxon>
        <taxon>Eutetramitia</taxon>
        <taxon>Vahlkampfiidae</taxon>
        <taxon>Naegleria</taxon>
    </lineage>
</organism>
<dbReference type="SMART" id="SM00220">
    <property type="entry name" value="S_TKc"/>
    <property type="match status" value="1"/>
</dbReference>
<dbReference type="EMBL" id="PYSW02000016">
    <property type="protein sequence ID" value="KAG2386295.1"/>
    <property type="molecule type" value="Genomic_DNA"/>
</dbReference>
<keyword evidence="4" id="KW-0547">Nucleotide-binding</keyword>
<dbReference type="PANTHER" id="PTHR44329:SF288">
    <property type="entry name" value="MITOGEN-ACTIVATED PROTEIN KINASE KINASE KINASE 20"/>
    <property type="match status" value="1"/>
</dbReference>
<proteinExistence type="predicted"/>
<dbReference type="Pfam" id="PF07714">
    <property type="entry name" value="PK_Tyr_Ser-Thr"/>
    <property type="match status" value="1"/>
</dbReference>
<accession>A0AA88GSY3</accession>
<name>A0AA88GSY3_NAELO</name>
<evidence type="ECO:0000256" key="7">
    <source>
        <dbReference type="ARBA" id="ARBA00047899"/>
    </source>
</evidence>
<dbReference type="EC" id="2.7.11.1" evidence="1"/>
<dbReference type="PANTHER" id="PTHR44329">
    <property type="entry name" value="SERINE/THREONINE-PROTEIN KINASE TNNI3K-RELATED"/>
    <property type="match status" value="1"/>
</dbReference>
<evidence type="ECO:0000256" key="1">
    <source>
        <dbReference type="ARBA" id="ARBA00012513"/>
    </source>
</evidence>
<keyword evidence="6" id="KW-0067">ATP-binding</keyword>
<comment type="catalytic activity">
    <reaction evidence="7">
        <text>L-threonyl-[protein] + ATP = O-phospho-L-threonyl-[protein] + ADP + H(+)</text>
        <dbReference type="Rhea" id="RHEA:46608"/>
        <dbReference type="Rhea" id="RHEA-COMP:11060"/>
        <dbReference type="Rhea" id="RHEA-COMP:11605"/>
        <dbReference type="ChEBI" id="CHEBI:15378"/>
        <dbReference type="ChEBI" id="CHEBI:30013"/>
        <dbReference type="ChEBI" id="CHEBI:30616"/>
        <dbReference type="ChEBI" id="CHEBI:61977"/>
        <dbReference type="ChEBI" id="CHEBI:456216"/>
        <dbReference type="EC" id="2.7.11.1"/>
    </reaction>
</comment>
<feature type="domain" description="Protein kinase" evidence="9">
    <location>
        <begin position="74"/>
        <end position="331"/>
    </location>
</feature>
<evidence type="ECO:0000256" key="3">
    <source>
        <dbReference type="ARBA" id="ARBA00022679"/>
    </source>
</evidence>
<evidence type="ECO:0000313" key="10">
    <source>
        <dbReference type="EMBL" id="KAG2386295.1"/>
    </source>
</evidence>
<dbReference type="PROSITE" id="PS00108">
    <property type="entry name" value="PROTEIN_KINASE_ST"/>
    <property type="match status" value="1"/>
</dbReference>
<sequence>MCGDYILCWISNVRNIYRKLKRLKQKELAERRMESKLLEKRIIFMDDEDELVLDEMDHSSLLKDTGATEIKMNYISSTRYGADMKDSLLMNEMTPQRRNQHKGRNVTTSSSLHQHWIISIEDVEIFTPPRGGGEPPSEENDEFEKEASLLASIRHPNIVQFFGVIVSGSRKYMVVEFMEKKSLDLAIYNSKNGIEKLSIFRKIDILLGVAKGMQYLHAMKPFGGIIHRDLKPGNILLDKNFTAKIADFGLSKHLSTRNASNFSTSNQESNATANVGTLFYMSNEMISGTKYNHKTDVYSFGIVMWELFFEENPYLNAHSKKLHHFTTKIYQ</sequence>
<keyword evidence="11" id="KW-1185">Reference proteome</keyword>
<evidence type="ECO:0000256" key="2">
    <source>
        <dbReference type="ARBA" id="ARBA00022527"/>
    </source>
</evidence>
<dbReference type="GeneID" id="68095196"/>
<comment type="caution">
    <text evidence="10">The sequence shown here is derived from an EMBL/GenBank/DDBJ whole genome shotgun (WGS) entry which is preliminary data.</text>
</comment>
<protein>
    <recommendedName>
        <fullName evidence="1">non-specific serine/threonine protein kinase</fullName>
        <ecNumber evidence="1">2.7.11.1</ecNumber>
    </recommendedName>
</protein>
<dbReference type="GO" id="GO:0004674">
    <property type="term" value="F:protein serine/threonine kinase activity"/>
    <property type="evidence" value="ECO:0007669"/>
    <property type="project" value="UniProtKB-KW"/>
</dbReference>
<dbReference type="FunFam" id="1.10.510.10:FF:001023">
    <property type="entry name" value="Os07g0541700 protein"/>
    <property type="match status" value="1"/>
</dbReference>
<evidence type="ECO:0000256" key="5">
    <source>
        <dbReference type="ARBA" id="ARBA00022777"/>
    </source>
</evidence>
<dbReference type="GO" id="GO:0005524">
    <property type="term" value="F:ATP binding"/>
    <property type="evidence" value="ECO:0007669"/>
    <property type="project" value="UniProtKB-KW"/>
</dbReference>
<evidence type="ECO:0000256" key="8">
    <source>
        <dbReference type="ARBA" id="ARBA00048679"/>
    </source>
</evidence>
<evidence type="ECO:0000256" key="6">
    <source>
        <dbReference type="ARBA" id="ARBA00022840"/>
    </source>
</evidence>
<keyword evidence="2" id="KW-0723">Serine/threonine-protein kinase</keyword>
<dbReference type="PROSITE" id="PS50011">
    <property type="entry name" value="PROTEIN_KINASE_DOM"/>
    <property type="match status" value="1"/>
</dbReference>
<dbReference type="Proteomes" id="UP000816034">
    <property type="component" value="Unassembled WGS sequence"/>
</dbReference>
<keyword evidence="5" id="KW-0418">Kinase</keyword>
<dbReference type="InterPro" id="IPR000719">
    <property type="entry name" value="Prot_kinase_dom"/>
</dbReference>
<dbReference type="Gene3D" id="1.10.510.10">
    <property type="entry name" value="Transferase(Phosphotransferase) domain 1"/>
    <property type="match status" value="1"/>
</dbReference>
<dbReference type="InterPro" id="IPR008271">
    <property type="entry name" value="Ser/Thr_kinase_AS"/>
</dbReference>
<gene>
    <name evidence="10" type="ORF">C9374_002741</name>
</gene>
<dbReference type="InterPro" id="IPR011009">
    <property type="entry name" value="Kinase-like_dom_sf"/>
</dbReference>
<dbReference type="RefSeq" id="XP_044550287.1">
    <property type="nucleotide sequence ID" value="XM_044692192.1"/>
</dbReference>